<dbReference type="EMBL" id="CM023470">
    <property type="protein sequence ID" value="KAH7979475.1"/>
    <property type="molecule type" value="Genomic_DNA"/>
</dbReference>
<evidence type="ECO:0000313" key="2">
    <source>
        <dbReference type="Proteomes" id="UP000821865"/>
    </source>
</evidence>
<reference evidence="1" key="1">
    <citation type="submission" date="2020-05" db="EMBL/GenBank/DDBJ databases">
        <title>Large-scale comparative analyses of tick genomes elucidate their genetic diversity and vector capacities.</title>
        <authorList>
            <person name="Jia N."/>
            <person name="Wang J."/>
            <person name="Shi W."/>
            <person name="Du L."/>
            <person name="Sun Y."/>
            <person name="Zhan W."/>
            <person name="Jiang J."/>
            <person name="Wang Q."/>
            <person name="Zhang B."/>
            <person name="Ji P."/>
            <person name="Sakyi L.B."/>
            <person name="Cui X."/>
            <person name="Yuan T."/>
            <person name="Jiang B."/>
            <person name="Yang W."/>
            <person name="Lam T.T.-Y."/>
            <person name="Chang Q."/>
            <person name="Ding S."/>
            <person name="Wang X."/>
            <person name="Zhu J."/>
            <person name="Ruan X."/>
            <person name="Zhao L."/>
            <person name="Wei J."/>
            <person name="Que T."/>
            <person name="Du C."/>
            <person name="Cheng J."/>
            <person name="Dai P."/>
            <person name="Han X."/>
            <person name="Huang E."/>
            <person name="Gao Y."/>
            <person name="Liu J."/>
            <person name="Shao H."/>
            <person name="Ye R."/>
            <person name="Li L."/>
            <person name="Wei W."/>
            <person name="Wang X."/>
            <person name="Wang C."/>
            <person name="Yang T."/>
            <person name="Huo Q."/>
            <person name="Li W."/>
            <person name="Guo W."/>
            <person name="Chen H."/>
            <person name="Zhou L."/>
            <person name="Ni X."/>
            <person name="Tian J."/>
            <person name="Zhou Y."/>
            <person name="Sheng Y."/>
            <person name="Liu T."/>
            <person name="Pan Y."/>
            <person name="Xia L."/>
            <person name="Li J."/>
            <person name="Zhao F."/>
            <person name="Cao W."/>
        </authorList>
    </citation>
    <scope>NUCLEOTIDE SEQUENCE</scope>
    <source>
        <strain evidence="1">Dsil-2018</strain>
    </source>
</reference>
<keyword evidence="2" id="KW-1185">Reference proteome</keyword>
<organism evidence="1 2">
    <name type="scientific">Dermacentor silvarum</name>
    <name type="common">Tick</name>
    <dbReference type="NCBI Taxonomy" id="543639"/>
    <lineage>
        <taxon>Eukaryota</taxon>
        <taxon>Metazoa</taxon>
        <taxon>Ecdysozoa</taxon>
        <taxon>Arthropoda</taxon>
        <taxon>Chelicerata</taxon>
        <taxon>Arachnida</taxon>
        <taxon>Acari</taxon>
        <taxon>Parasitiformes</taxon>
        <taxon>Ixodida</taxon>
        <taxon>Ixodoidea</taxon>
        <taxon>Ixodidae</taxon>
        <taxon>Rhipicephalinae</taxon>
        <taxon>Dermacentor</taxon>
    </lineage>
</organism>
<comment type="caution">
    <text evidence="1">The sequence shown here is derived from an EMBL/GenBank/DDBJ whole genome shotgun (WGS) entry which is preliminary data.</text>
</comment>
<proteinExistence type="predicted"/>
<name>A0ACB8DYX9_DERSI</name>
<protein>
    <submittedName>
        <fullName evidence="1">Uncharacterized protein</fullName>
    </submittedName>
</protein>
<accession>A0ACB8DYX9</accession>
<gene>
    <name evidence="1" type="ORF">HPB49_009535</name>
</gene>
<evidence type="ECO:0000313" key="1">
    <source>
        <dbReference type="EMBL" id="KAH7979475.1"/>
    </source>
</evidence>
<dbReference type="Proteomes" id="UP000821865">
    <property type="component" value="Chromosome 1"/>
</dbReference>
<sequence>MDALRSTVTTLDTLEIVSVPFSSVGVSMLCELLHRCDAMRALVFRENWIETGHASTGRCTVSQRSSSSWPAAVDVVGDFLRAFGLRLSAVKSEAIMVHPRAAARRHTGCVVVDGVPLPWRLTVRYLELIIDHRLTWYPAVKQLRAAMRRVEGALRALLACGDGCATCSRWGCTLRRRCPRRCTRSHCAAFDRICGDTSTATIDECSACATACPAHPVWRRRSRRPARGPSPSPLICARSATSSASRALGDGHMLSYLRGLPKSRVGAKNNTTAREEGLEEKVDIREALMFPQEEENGIMPYAVKRPGKI</sequence>